<dbReference type="InterPro" id="IPR007421">
    <property type="entry name" value="Schlafen_AlbA_2_dom"/>
</dbReference>
<dbReference type="AlphaFoldDB" id="A0A9J6D9F4"/>
<evidence type="ECO:0000313" key="2">
    <source>
        <dbReference type="EMBL" id="KAH8018699.1"/>
    </source>
</evidence>
<evidence type="ECO:0000313" key="3">
    <source>
        <dbReference type="Proteomes" id="UP000821866"/>
    </source>
</evidence>
<sequence>MQDEEKNVEESADATGARKRRFYKFGERVSMEEGQRIEFKAHKLMAIEELPPACQDQHSKQTISRTICAFLNTGRGGTIFLGILDNGDVNGLHLTEYQKDHLIWNLQMLMSRYKPPVPKHMYELQFVPVISEGVPLPTNDRREMNSKETFKPHQLQCSGPCWCDNEATAQLSVWKVSVLSLRLGELVSTKTQNQHSVEPRKLAWKAGAHNEQSYAFVLAWKHIKAAKTKACSIDSLLGLPRFFTTVFPALQSDAARSILKSAKRRSLSAYSSRLLKAFLL</sequence>
<dbReference type="VEuPathDB" id="VectorBase:LOC119187959"/>
<feature type="domain" description="Schlafen AlbA-2" evidence="1">
    <location>
        <begin position="33"/>
        <end position="122"/>
    </location>
</feature>
<dbReference type="EMBL" id="JABSTU010000010">
    <property type="protein sequence ID" value="KAH8018699.1"/>
    <property type="molecule type" value="Genomic_DNA"/>
</dbReference>
<dbReference type="InterPro" id="IPR038461">
    <property type="entry name" value="Schlafen_AlbA_2_dom_sf"/>
</dbReference>
<dbReference type="Proteomes" id="UP000821866">
    <property type="component" value="Chromosome 8"/>
</dbReference>
<name>A0A9J6D9F4_RHIMP</name>
<dbReference type="PANTHER" id="PTHR12155:SF41">
    <property type="entry name" value="SCHLAFEN ALBA-2 DOMAIN-CONTAINING PROTEIN"/>
    <property type="match status" value="1"/>
</dbReference>
<accession>A0A9J6D9F4</accession>
<protein>
    <recommendedName>
        <fullName evidence="1">Schlafen AlbA-2 domain-containing protein</fullName>
    </recommendedName>
</protein>
<dbReference type="PANTHER" id="PTHR12155">
    <property type="entry name" value="SCHLAFEN"/>
    <property type="match status" value="1"/>
</dbReference>
<dbReference type="Gene3D" id="3.30.950.30">
    <property type="entry name" value="Schlafen, AAA domain"/>
    <property type="match status" value="1"/>
</dbReference>
<gene>
    <name evidence="2" type="ORF">HPB51_010526</name>
</gene>
<keyword evidence="3" id="KW-1185">Reference proteome</keyword>
<reference evidence="2" key="2">
    <citation type="submission" date="2021-09" db="EMBL/GenBank/DDBJ databases">
        <authorList>
            <person name="Jia N."/>
            <person name="Wang J."/>
            <person name="Shi W."/>
            <person name="Du L."/>
            <person name="Sun Y."/>
            <person name="Zhan W."/>
            <person name="Jiang J."/>
            <person name="Wang Q."/>
            <person name="Zhang B."/>
            <person name="Ji P."/>
            <person name="Sakyi L.B."/>
            <person name="Cui X."/>
            <person name="Yuan T."/>
            <person name="Jiang B."/>
            <person name="Yang W."/>
            <person name="Lam T.T.-Y."/>
            <person name="Chang Q."/>
            <person name="Ding S."/>
            <person name="Wang X."/>
            <person name="Zhu J."/>
            <person name="Ruan X."/>
            <person name="Zhao L."/>
            <person name="Wei J."/>
            <person name="Que T."/>
            <person name="Du C."/>
            <person name="Cheng J."/>
            <person name="Dai P."/>
            <person name="Han X."/>
            <person name="Huang E."/>
            <person name="Gao Y."/>
            <person name="Liu J."/>
            <person name="Shao H."/>
            <person name="Ye R."/>
            <person name="Li L."/>
            <person name="Wei W."/>
            <person name="Wang X."/>
            <person name="Wang C."/>
            <person name="Huo Q."/>
            <person name="Li W."/>
            <person name="Guo W."/>
            <person name="Chen H."/>
            <person name="Chen S."/>
            <person name="Zhou L."/>
            <person name="Zhou L."/>
            <person name="Ni X."/>
            <person name="Tian J."/>
            <person name="Zhou Y."/>
            <person name="Sheng Y."/>
            <person name="Liu T."/>
            <person name="Pan Y."/>
            <person name="Xia L."/>
            <person name="Li J."/>
            <person name="Zhao F."/>
            <person name="Cao W."/>
        </authorList>
    </citation>
    <scope>NUCLEOTIDE SEQUENCE</scope>
    <source>
        <strain evidence="2">Rmic-2018</strain>
        <tissue evidence="2">Larvae</tissue>
    </source>
</reference>
<proteinExistence type="predicted"/>
<organism evidence="2 3">
    <name type="scientific">Rhipicephalus microplus</name>
    <name type="common">Cattle tick</name>
    <name type="synonym">Boophilus microplus</name>
    <dbReference type="NCBI Taxonomy" id="6941"/>
    <lineage>
        <taxon>Eukaryota</taxon>
        <taxon>Metazoa</taxon>
        <taxon>Ecdysozoa</taxon>
        <taxon>Arthropoda</taxon>
        <taxon>Chelicerata</taxon>
        <taxon>Arachnida</taxon>
        <taxon>Acari</taxon>
        <taxon>Parasitiformes</taxon>
        <taxon>Ixodida</taxon>
        <taxon>Ixodoidea</taxon>
        <taxon>Ixodidae</taxon>
        <taxon>Rhipicephalinae</taxon>
        <taxon>Rhipicephalus</taxon>
        <taxon>Boophilus</taxon>
    </lineage>
</organism>
<evidence type="ECO:0000259" key="1">
    <source>
        <dbReference type="Pfam" id="PF04326"/>
    </source>
</evidence>
<dbReference type="Pfam" id="PF04326">
    <property type="entry name" value="SLFN_AlbA_2"/>
    <property type="match status" value="1"/>
</dbReference>
<reference evidence="2" key="1">
    <citation type="journal article" date="2020" name="Cell">
        <title>Large-Scale Comparative Analyses of Tick Genomes Elucidate Their Genetic Diversity and Vector Capacities.</title>
        <authorList>
            <consortium name="Tick Genome and Microbiome Consortium (TIGMIC)"/>
            <person name="Jia N."/>
            <person name="Wang J."/>
            <person name="Shi W."/>
            <person name="Du L."/>
            <person name="Sun Y."/>
            <person name="Zhan W."/>
            <person name="Jiang J.F."/>
            <person name="Wang Q."/>
            <person name="Zhang B."/>
            <person name="Ji P."/>
            <person name="Bell-Sakyi L."/>
            <person name="Cui X.M."/>
            <person name="Yuan T.T."/>
            <person name="Jiang B.G."/>
            <person name="Yang W.F."/>
            <person name="Lam T.T."/>
            <person name="Chang Q.C."/>
            <person name="Ding S.J."/>
            <person name="Wang X.J."/>
            <person name="Zhu J.G."/>
            <person name="Ruan X.D."/>
            <person name="Zhao L."/>
            <person name="Wei J.T."/>
            <person name="Ye R.Z."/>
            <person name="Que T.C."/>
            <person name="Du C.H."/>
            <person name="Zhou Y.H."/>
            <person name="Cheng J.X."/>
            <person name="Dai P.F."/>
            <person name="Guo W.B."/>
            <person name="Han X.H."/>
            <person name="Huang E.J."/>
            <person name="Li L.F."/>
            <person name="Wei W."/>
            <person name="Gao Y.C."/>
            <person name="Liu J.Z."/>
            <person name="Shao H.Z."/>
            <person name="Wang X."/>
            <person name="Wang C.C."/>
            <person name="Yang T.C."/>
            <person name="Huo Q.B."/>
            <person name="Li W."/>
            <person name="Chen H.Y."/>
            <person name="Chen S.E."/>
            <person name="Zhou L.G."/>
            <person name="Ni X.B."/>
            <person name="Tian J.H."/>
            <person name="Sheng Y."/>
            <person name="Liu T."/>
            <person name="Pan Y.S."/>
            <person name="Xia L.Y."/>
            <person name="Li J."/>
            <person name="Zhao F."/>
            <person name="Cao W.C."/>
        </authorList>
    </citation>
    <scope>NUCLEOTIDE SEQUENCE</scope>
    <source>
        <strain evidence="2">Rmic-2018</strain>
    </source>
</reference>
<dbReference type="InterPro" id="IPR029684">
    <property type="entry name" value="Schlafen"/>
</dbReference>
<comment type="caution">
    <text evidence="2">The sequence shown here is derived from an EMBL/GenBank/DDBJ whole genome shotgun (WGS) entry which is preliminary data.</text>
</comment>